<accession>A0AB33AJ78</accession>
<dbReference type="Proteomes" id="UP000013961">
    <property type="component" value="Plasmid 1"/>
</dbReference>
<name>A0AB33AJ78_9MYCO</name>
<keyword evidence="1" id="KW-0614">Plasmid</keyword>
<reference evidence="1 2" key="1">
    <citation type="journal article" date="2013" name="Genome Announc.">
        <title>Complete Genome Sequence of Mycobacterium massiliense Clinical Strain Asan 50594, Belonging to the Type II Genotype.</title>
        <authorList>
            <person name="Kim B.J."/>
            <person name="Kim B.R."/>
            <person name="Hong S.H."/>
            <person name="Seok S.H."/>
            <person name="Kook Y.H."/>
            <person name="Kim B.J."/>
        </authorList>
    </citation>
    <scope>NUCLEOTIDE SEQUENCE [LARGE SCALE GENOMIC DNA]</scope>
    <source>
        <strain evidence="1 2">50594</strain>
    </source>
</reference>
<dbReference type="KEGG" id="mabb:MASS_1p0056"/>
<dbReference type="AlphaFoldDB" id="A0AB33AJ78"/>
<evidence type="ECO:0000313" key="2">
    <source>
        <dbReference type="Proteomes" id="UP000013961"/>
    </source>
</evidence>
<sequence>MGQSKAFVAWQAGRAEQIDRMERVHREITGARAGRRWESEHLNGAIIARIVAEFQGFARDLHDEATDHVVGCLRITDPGLRALTRAAYNRGRALNSGNPTWNCLKDDFARFELRLQDDMDARYANSAKWRQRLDEVIFTRNAVVHADEDKLTRCRADGRLTLHRARSWRSSLNAMAAGMDRVTGAHLALLTGVRPW</sequence>
<proteinExistence type="predicted"/>
<dbReference type="EMBL" id="CP004375">
    <property type="protein sequence ID" value="AGM31616.1"/>
    <property type="molecule type" value="Genomic_DNA"/>
</dbReference>
<organism evidence="1 2">
    <name type="scientific">Mycobacteroides abscessus subsp. bolletii 50594</name>
    <dbReference type="NCBI Taxonomy" id="1303024"/>
    <lineage>
        <taxon>Bacteria</taxon>
        <taxon>Bacillati</taxon>
        <taxon>Actinomycetota</taxon>
        <taxon>Actinomycetes</taxon>
        <taxon>Mycobacteriales</taxon>
        <taxon>Mycobacteriaceae</taxon>
        <taxon>Mycobacteroides</taxon>
        <taxon>Mycobacteroides abscessus</taxon>
    </lineage>
</organism>
<gene>
    <name evidence="1" type="ORF">MASS_1p0056</name>
</gene>
<dbReference type="RefSeq" id="WP_016343833.1">
    <property type="nucleotide sequence ID" value="NC_021278.1"/>
</dbReference>
<protein>
    <recommendedName>
        <fullName evidence="3">RiboL-PSP-HEPN domain-containing protein</fullName>
    </recommendedName>
</protein>
<evidence type="ECO:0000313" key="1">
    <source>
        <dbReference type="EMBL" id="AGM31616.1"/>
    </source>
</evidence>
<geneLocation type="plasmid" evidence="1 2">
    <name>1</name>
</geneLocation>
<evidence type="ECO:0008006" key="3">
    <source>
        <dbReference type="Google" id="ProtNLM"/>
    </source>
</evidence>